<dbReference type="PANTHER" id="PTHR46112">
    <property type="entry name" value="AMINOPEPTIDASE"/>
    <property type="match status" value="1"/>
</dbReference>
<dbReference type="SUPFAM" id="SSF55920">
    <property type="entry name" value="Creatinase/aminopeptidase"/>
    <property type="match status" value="1"/>
</dbReference>
<protein>
    <submittedName>
        <fullName evidence="6">Xaa-Pro aminopeptidase</fullName>
    </submittedName>
</protein>
<dbReference type="AlphaFoldDB" id="A0A0G0PV16"/>
<reference evidence="6 7" key="1">
    <citation type="journal article" date="2015" name="Nature">
        <title>rRNA introns, odd ribosomes, and small enigmatic genomes across a large radiation of phyla.</title>
        <authorList>
            <person name="Brown C.T."/>
            <person name="Hug L.A."/>
            <person name="Thomas B.C."/>
            <person name="Sharon I."/>
            <person name="Castelle C.J."/>
            <person name="Singh A."/>
            <person name="Wilkins M.J."/>
            <person name="Williams K.H."/>
            <person name="Banfield J.F."/>
        </authorList>
    </citation>
    <scope>NUCLEOTIDE SEQUENCE [LARGE SCALE GENOMIC DNA]</scope>
</reference>
<dbReference type="InterPro" id="IPR029149">
    <property type="entry name" value="Creatin/AminoP/Spt16_N"/>
</dbReference>
<keyword evidence="6" id="KW-0645">Protease</keyword>
<name>A0A0G0PV16_9BACT</name>
<proteinExistence type="inferred from homology"/>
<dbReference type="InterPro" id="IPR050659">
    <property type="entry name" value="Peptidase_M24B"/>
</dbReference>
<organism evidence="6 7">
    <name type="scientific">Candidatus Gottesmanbacteria bacterium GW2011_GWC2_39_8</name>
    <dbReference type="NCBI Taxonomy" id="1618450"/>
    <lineage>
        <taxon>Bacteria</taxon>
        <taxon>Candidatus Gottesmaniibacteriota</taxon>
    </lineage>
</organism>
<sequence length="368" mass="42048">MNERITKTRKRLLKEELDAFFITNQSNVMYLSGFPGLNPNEREAFILLTKKSGYFITFPTYSGLFKKEINGLEVLSITLKKRLSDFLKEIAAEDKIKTIGFEKNNLTVGELEKLKKDIKVKWKKTEGIVEEIRVYKDEDGLNKIKLACNRADKAFNFILQEIKEGISEKELSLKLEYYIKKIADDISFTPIVAFNENAAVPHYLSSANIKLKINSLILIDFGTKVDGYCSDMTRVVFFGKATKEQKRAYETVLKAQTEVINEFIGWSDLQKGPTFSGKKMDEIARKIITDNGYPEYQHGLGHGIGIDVHEDPRLSTRKDYQLKPRMVFTIEPGVYLPGKFGIRIEDTVALTEKGLEILTNSTKRTIEL</sequence>
<dbReference type="GO" id="GO:0004177">
    <property type="term" value="F:aminopeptidase activity"/>
    <property type="evidence" value="ECO:0007669"/>
    <property type="project" value="UniProtKB-KW"/>
</dbReference>
<feature type="domain" description="Creatinase N-terminal" evidence="5">
    <location>
        <begin position="4"/>
        <end position="134"/>
    </location>
</feature>
<keyword evidence="2" id="KW-0378">Hydrolase</keyword>
<dbReference type="InterPro" id="IPR036005">
    <property type="entry name" value="Creatinase/aminopeptidase-like"/>
</dbReference>
<dbReference type="InterPro" id="IPR001131">
    <property type="entry name" value="Peptidase_M24B_aminopep-P_CS"/>
</dbReference>
<comment type="caution">
    <text evidence="6">The sequence shown here is derived from an EMBL/GenBank/DDBJ whole genome shotgun (WGS) entry which is preliminary data.</text>
</comment>
<evidence type="ECO:0000256" key="3">
    <source>
        <dbReference type="RuleBase" id="RU000590"/>
    </source>
</evidence>
<dbReference type="Proteomes" id="UP000034539">
    <property type="component" value="Unassembled WGS sequence"/>
</dbReference>
<keyword evidence="1 3" id="KW-0479">Metal-binding</keyword>
<keyword evidence="6" id="KW-0031">Aminopeptidase</keyword>
<dbReference type="EMBL" id="LBXN01000054">
    <property type="protein sequence ID" value="KKR32019.1"/>
    <property type="molecule type" value="Genomic_DNA"/>
</dbReference>
<dbReference type="InterPro" id="IPR000994">
    <property type="entry name" value="Pept_M24"/>
</dbReference>
<evidence type="ECO:0000313" key="6">
    <source>
        <dbReference type="EMBL" id="KKR32019.1"/>
    </source>
</evidence>
<feature type="domain" description="Peptidase M24" evidence="4">
    <location>
        <begin position="143"/>
        <end position="352"/>
    </location>
</feature>
<dbReference type="Pfam" id="PF01321">
    <property type="entry name" value="Creatinase_N"/>
    <property type="match status" value="1"/>
</dbReference>
<dbReference type="Pfam" id="PF00557">
    <property type="entry name" value="Peptidase_M24"/>
    <property type="match status" value="1"/>
</dbReference>
<dbReference type="Gene3D" id="3.90.230.10">
    <property type="entry name" value="Creatinase/methionine aminopeptidase superfamily"/>
    <property type="match status" value="1"/>
</dbReference>
<evidence type="ECO:0000259" key="4">
    <source>
        <dbReference type="Pfam" id="PF00557"/>
    </source>
</evidence>
<evidence type="ECO:0000313" key="7">
    <source>
        <dbReference type="Proteomes" id="UP000034539"/>
    </source>
</evidence>
<dbReference type="Gene3D" id="3.40.350.10">
    <property type="entry name" value="Creatinase/prolidase N-terminal domain"/>
    <property type="match status" value="1"/>
</dbReference>
<dbReference type="PROSITE" id="PS00491">
    <property type="entry name" value="PROLINE_PEPTIDASE"/>
    <property type="match status" value="1"/>
</dbReference>
<comment type="similarity">
    <text evidence="3">Belongs to the peptidase M24B family.</text>
</comment>
<evidence type="ECO:0000256" key="1">
    <source>
        <dbReference type="ARBA" id="ARBA00022723"/>
    </source>
</evidence>
<dbReference type="InterPro" id="IPR000587">
    <property type="entry name" value="Creatinase_N"/>
</dbReference>
<dbReference type="SUPFAM" id="SSF53092">
    <property type="entry name" value="Creatinase/prolidase N-terminal domain"/>
    <property type="match status" value="1"/>
</dbReference>
<dbReference type="PATRIC" id="fig|1618450.3.peg.1024"/>
<evidence type="ECO:0000256" key="2">
    <source>
        <dbReference type="ARBA" id="ARBA00022801"/>
    </source>
</evidence>
<dbReference type="PANTHER" id="PTHR46112:SF3">
    <property type="entry name" value="AMINOPEPTIDASE YPDF"/>
    <property type="match status" value="1"/>
</dbReference>
<evidence type="ECO:0000259" key="5">
    <source>
        <dbReference type="Pfam" id="PF01321"/>
    </source>
</evidence>
<gene>
    <name evidence="6" type="ORF">UT63_C0054G0006</name>
</gene>
<accession>A0A0G0PV16</accession>
<dbReference type="GO" id="GO:0046872">
    <property type="term" value="F:metal ion binding"/>
    <property type="evidence" value="ECO:0007669"/>
    <property type="project" value="UniProtKB-KW"/>
</dbReference>